<proteinExistence type="predicted"/>
<name>A0A4D9E1X7_9SAUR</name>
<reference evidence="2 3" key="2">
    <citation type="submission" date="2019-04" db="EMBL/GenBank/DDBJ databases">
        <title>The genome sequence of big-headed turtle.</title>
        <authorList>
            <person name="Gong S."/>
        </authorList>
    </citation>
    <scope>NUCLEOTIDE SEQUENCE [LARGE SCALE GENOMIC DNA]</scope>
    <source>
        <strain evidence="2">DO16091913</strain>
        <tissue evidence="2">Muscle</tissue>
    </source>
</reference>
<feature type="compositionally biased region" description="Polar residues" evidence="1">
    <location>
        <begin position="7"/>
        <end position="33"/>
    </location>
</feature>
<comment type="caution">
    <text evidence="2">The sequence shown here is derived from an EMBL/GenBank/DDBJ whole genome shotgun (WGS) entry which is preliminary data.</text>
</comment>
<accession>A0A4D9E1X7</accession>
<dbReference type="AlphaFoldDB" id="A0A4D9E1X7"/>
<feature type="region of interest" description="Disordered" evidence="1">
    <location>
        <begin position="1"/>
        <end position="95"/>
    </location>
</feature>
<keyword evidence="3" id="KW-1185">Reference proteome</keyword>
<feature type="compositionally biased region" description="Polar residues" evidence="1">
    <location>
        <begin position="48"/>
        <end position="78"/>
    </location>
</feature>
<organism evidence="2 3">
    <name type="scientific">Platysternon megacephalum</name>
    <name type="common">big-headed turtle</name>
    <dbReference type="NCBI Taxonomy" id="55544"/>
    <lineage>
        <taxon>Eukaryota</taxon>
        <taxon>Metazoa</taxon>
        <taxon>Chordata</taxon>
        <taxon>Craniata</taxon>
        <taxon>Vertebrata</taxon>
        <taxon>Euteleostomi</taxon>
        <taxon>Archelosauria</taxon>
        <taxon>Testudinata</taxon>
        <taxon>Testudines</taxon>
        <taxon>Cryptodira</taxon>
        <taxon>Durocryptodira</taxon>
        <taxon>Testudinoidea</taxon>
        <taxon>Platysternidae</taxon>
        <taxon>Platysternon</taxon>
    </lineage>
</organism>
<evidence type="ECO:0000313" key="2">
    <source>
        <dbReference type="EMBL" id="TFK04326.1"/>
    </source>
</evidence>
<evidence type="ECO:0000313" key="3">
    <source>
        <dbReference type="Proteomes" id="UP000297703"/>
    </source>
</evidence>
<evidence type="ECO:0000256" key="1">
    <source>
        <dbReference type="SAM" id="MobiDB-lite"/>
    </source>
</evidence>
<protein>
    <submittedName>
        <fullName evidence="2">SAM and SH3 domain-containing protein 3</fullName>
    </submittedName>
</protein>
<sequence length="172" mass="18958">MGVPAAPSTQRTAPGSTQHPENSAWQHPENSARQHPAPREQRPAAPSTRRTAPGSTQHPENSTQHPENSTQHPENSARQHPAPGEQRRRWRSQAVPSTQRALCWYYLYSGSAHNMAGIVCPTSPCPSHMVLGSQEQSKRLQHREQACVGKGPRGLCQLHTWQSVVMSPTTDS</sequence>
<reference evidence="2 3" key="1">
    <citation type="submission" date="2019-04" db="EMBL/GenBank/DDBJ databases">
        <title>Draft genome of the big-headed turtle Platysternon megacephalum.</title>
        <authorList>
            <person name="Gong S."/>
        </authorList>
    </citation>
    <scope>NUCLEOTIDE SEQUENCE [LARGE SCALE GENOMIC DNA]</scope>
    <source>
        <strain evidence="2">DO16091913</strain>
        <tissue evidence="2">Muscle</tissue>
    </source>
</reference>
<gene>
    <name evidence="2" type="ORF">DR999_PMT13182</name>
</gene>
<dbReference type="Proteomes" id="UP000297703">
    <property type="component" value="Unassembled WGS sequence"/>
</dbReference>
<dbReference type="EMBL" id="QXTE01000140">
    <property type="protein sequence ID" value="TFK04326.1"/>
    <property type="molecule type" value="Genomic_DNA"/>
</dbReference>